<dbReference type="Proteomes" id="UP000262582">
    <property type="component" value="Chromosome"/>
</dbReference>
<evidence type="ECO:0000313" key="9">
    <source>
        <dbReference type="EMBL" id="RXI29950.1"/>
    </source>
</evidence>
<evidence type="ECO:0000256" key="6">
    <source>
        <dbReference type="ARBA" id="ARBA00022694"/>
    </source>
</evidence>
<keyword evidence="3 7" id="KW-0489">Methyltransferase</keyword>
<dbReference type="Gene3D" id="3.40.50.150">
    <property type="entry name" value="Vaccinia Virus protein VP39"/>
    <property type="match status" value="1"/>
</dbReference>
<dbReference type="PROSITE" id="PS51625">
    <property type="entry name" value="SAM_MT_TRMB"/>
    <property type="match status" value="1"/>
</dbReference>
<organism evidence="9 11">
    <name type="scientific">Arcobacter ellisii</name>
    <dbReference type="NCBI Taxonomy" id="913109"/>
    <lineage>
        <taxon>Bacteria</taxon>
        <taxon>Pseudomonadati</taxon>
        <taxon>Campylobacterota</taxon>
        <taxon>Epsilonproteobacteria</taxon>
        <taxon>Campylobacterales</taxon>
        <taxon>Arcobacteraceae</taxon>
        <taxon>Arcobacter</taxon>
    </lineage>
</organism>
<dbReference type="KEGG" id="aell:AELL_1745"/>
<keyword evidence="10" id="KW-1185">Reference proteome</keyword>
<dbReference type="EMBL" id="CP032097">
    <property type="protein sequence ID" value="AXX95398.1"/>
    <property type="molecule type" value="Genomic_DNA"/>
</dbReference>
<dbReference type="InterPro" id="IPR055361">
    <property type="entry name" value="tRNA_methyltr_TrmB_bact"/>
</dbReference>
<dbReference type="CDD" id="cd02440">
    <property type="entry name" value="AdoMet_MTases"/>
    <property type="match status" value="1"/>
</dbReference>
<comment type="similarity">
    <text evidence="7">Belongs to the class I-like SAM-binding methyltransferase superfamily. TrmB family.</text>
</comment>
<evidence type="ECO:0000256" key="1">
    <source>
        <dbReference type="ARBA" id="ARBA00000142"/>
    </source>
</evidence>
<evidence type="ECO:0000256" key="4">
    <source>
        <dbReference type="ARBA" id="ARBA00022679"/>
    </source>
</evidence>
<feature type="binding site" evidence="7">
    <location>
        <position position="240"/>
    </location>
    <ligand>
        <name>substrate</name>
    </ligand>
</feature>
<evidence type="ECO:0000256" key="5">
    <source>
        <dbReference type="ARBA" id="ARBA00022691"/>
    </source>
</evidence>
<name>A0A347U970_9BACT</name>
<accession>A0A347U970</accession>
<dbReference type="EMBL" id="NXIG01000009">
    <property type="protein sequence ID" value="RXI29950.1"/>
    <property type="molecule type" value="Genomic_DNA"/>
</dbReference>
<keyword evidence="6 7" id="KW-0819">tRNA processing</keyword>
<comment type="function">
    <text evidence="2 7">Catalyzes the formation of N(7)-methylguanine at position 46 (m7G46) in tRNA.</text>
</comment>
<dbReference type="AlphaFoldDB" id="A0A347U970"/>
<dbReference type="InterPro" id="IPR003358">
    <property type="entry name" value="tRNA_(Gua-N-7)_MeTrfase_Trmb"/>
</dbReference>
<dbReference type="Pfam" id="PF02390">
    <property type="entry name" value="Methyltransf_4"/>
    <property type="match status" value="1"/>
</dbReference>
<dbReference type="GO" id="GO:0043527">
    <property type="term" value="C:tRNA methyltransferase complex"/>
    <property type="evidence" value="ECO:0007669"/>
    <property type="project" value="TreeGrafter"/>
</dbReference>
<comment type="catalytic activity">
    <reaction evidence="1 7">
        <text>guanosine(46) in tRNA + S-adenosyl-L-methionine = N(7)-methylguanosine(46) in tRNA + S-adenosyl-L-homocysteine</text>
        <dbReference type="Rhea" id="RHEA:42708"/>
        <dbReference type="Rhea" id="RHEA-COMP:10188"/>
        <dbReference type="Rhea" id="RHEA-COMP:10189"/>
        <dbReference type="ChEBI" id="CHEBI:57856"/>
        <dbReference type="ChEBI" id="CHEBI:59789"/>
        <dbReference type="ChEBI" id="CHEBI:74269"/>
        <dbReference type="ChEBI" id="CHEBI:74480"/>
        <dbReference type="EC" id="2.1.1.33"/>
    </reaction>
</comment>
<protein>
    <recommendedName>
        <fullName evidence="7">tRNA (guanine-N(7)-)-methyltransferase</fullName>
        <ecNumber evidence="7">2.1.1.33</ecNumber>
    </recommendedName>
    <alternativeName>
        <fullName evidence="7">tRNA (guanine(46)-N(7))-methyltransferase</fullName>
    </alternativeName>
    <alternativeName>
        <fullName evidence="7">tRNA(m7G46)-methyltransferase</fullName>
    </alternativeName>
</protein>
<evidence type="ECO:0000313" key="8">
    <source>
        <dbReference type="EMBL" id="AXX95398.1"/>
    </source>
</evidence>
<comment type="pathway">
    <text evidence="7">tRNA modification; N(7)-methylguanine-tRNA biosynthesis.</text>
</comment>
<dbReference type="SUPFAM" id="SSF53335">
    <property type="entry name" value="S-adenosyl-L-methionine-dependent methyltransferases"/>
    <property type="match status" value="1"/>
</dbReference>
<reference evidence="9 11" key="1">
    <citation type="submission" date="2017-09" db="EMBL/GenBank/DDBJ databases">
        <title>Genomics of the genus Arcobacter.</title>
        <authorList>
            <person name="Perez-Cataluna A."/>
            <person name="Figueras M.J."/>
            <person name="Salas-Masso N."/>
        </authorList>
    </citation>
    <scope>NUCLEOTIDE SEQUENCE [LARGE SCALE GENOMIC DNA]</scope>
    <source>
        <strain evidence="9 11">CECT 7837</strain>
    </source>
</reference>
<dbReference type="InterPro" id="IPR029063">
    <property type="entry name" value="SAM-dependent_MTases_sf"/>
</dbReference>
<comment type="caution">
    <text evidence="7">Lacks conserved residue(s) required for the propagation of feature annotation.</text>
</comment>
<dbReference type="NCBIfam" id="NF010719">
    <property type="entry name" value="PRK14121.1"/>
    <property type="match status" value="1"/>
</dbReference>
<reference evidence="8 10" key="2">
    <citation type="submission" date="2018-08" db="EMBL/GenBank/DDBJ databases">
        <title>Complete genome of the Arcobacter ellisii type strain LMG 26155.</title>
        <authorList>
            <person name="Miller W.G."/>
            <person name="Yee E."/>
            <person name="Bono J.L."/>
        </authorList>
    </citation>
    <scope>NUCLEOTIDE SEQUENCE [LARGE SCALE GENOMIC DNA]</scope>
    <source>
        <strain evidence="8 10">LMG 26155</strain>
    </source>
</reference>
<dbReference type="GO" id="GO:0008176">
    <property type="term" value="F:tRNA (guanine(46)-N7)-methyltransferase activity"/>
    <property type="evidence" value="ECO:0007669"/>
    <property type="project" value="UniProtKB-UniRule"/>
</dbReference>
<evidence type="ECO:0000313" key="10">
    <source>
        <dbReference type="Proteomes" id="UP000262582"/>
    </source>
</evidence>
<dbReference type="NCBIfam" id="TIGR00091">
    <property type="entry name" value="tRNA (guanosine(46)-N7)-methyltransferase TrmB"/>
    <property type="match status" value="1"/>
</dbReference>
<dbReference type="RefSeq" id="WP_118917566.1">
    <property type="nucleotide sequence ID" value="NZ_CP032097.1"/>
</dbReference>
<dbReference type="PANTHER" id="PTHR23417">
    <property type="entry name" value="3-DEOXY-D-MANNO-OCTULOSONIC-ACID TRANSFERASE/TRNA GUANINE-N 7 - -METHYLTRANSFERASE"/>
    <property type="match status" value="1"/>
</dbReference>
<dbReference type="OrthoDB" id="9802090at2"/>
<evidence type="ECO:0000256" key="7">
    <source>
        <dbReference type="HAMAP-Rule" id="MF_01057"/>
    </source>
</evidence>
<evidence type="ECO:0000256" key="2">
    <source>
        <dbReference type="ARBA" id="ARBA00003015"/>
    </source>
</evidence>
<feature type="binding site" evidence="7">
    <location>
        <position position="210"/>
    </location>
    <ligand>
        <name>substrate</name>
    </ligand>
</feature>
<dbReference type="EC" id="2.1.1.33" evidence="7"/>
<sequence>MPHIVFERKELINIPSNLDDVEFKFIAKSYNFTQKERKTEYRVAVINQGKEFLLSLKPKDENFMIKADKVTRLSPVTLVKNALNAYVNINEANVLFSNTNNLQVKKETKHEYLKDINYFVSDFKTDKEIQIEIGFGSGRHLLHQAKTNPDVQFIGLEIHYPSIEQLLKQLELQNITNVLVVNYDARLFMEFIESNKVGKIFVHFPVPWDKKPHRRIYSNEFVNEALRVLKIGGTLELRTDSRKYFDFCTQVLTNLPKGRITIDINKDLAVSSKYEDRWKKQGKNIYDVVLEAWNEDENINLDYDFSFDFKIDFYKTIKTIPTKSLIENGYFIHVEEIYTIENKDNSGLIKITMGNFDRPVTKYLLVENGEIKYYQGDPLPTSSNINAHKKLKEILSK</sequence>
<dbReference type="Proteomes" id="UP000290588">
    <property type="component" value="Unassembled WGS sequence"/>
</dbReference>
<keyword evidence="4 7" id="KW-0808">Transferase</keyword>
<feature type="binding site" evidence="7">
    <location>
        <position position="157"/>
    </location>
    <ligand>
        <name>S-adenosyl-L-methionine</name>
        <dbReference type="ChEBI" id="CHEBI:59789"/>
    </ligand>
</feature>
<keyword evidence="5 7" id="KW-0949">S-adenosyl-L-methionine</keyword>
<evidence type="ECO:0000256" key="3">
    <source>
        <dbReference type="ARBA" id="ARBA00022603"/>
    </source>
</evidence>
<feature type="binding site" evidence="7">
    <location>
        <position position="132"/>
    </location>
    <ligand>
        <name>S-adenosyl-L-methionine</name>
        <dbReference type="ChEBI" id="CHEBI:59789"/>
    </ligand>
</feature>
<dbReference type="HAMAP" id="MF_01057">
    <property type="entry name" value="tRNA_methyltr_TrmB"/>
    <property type="match status" value="1"/>
</dbReference>
<feature type="binding site" evidence="7">
    <location>
        <position position="184"/>
    </location>
    <ligand>
        <name>S-adenosyl-L-methionine</name>
        <dbReference type="ChEBI" id="CHEBI:59789"/>
    </ligand>
</feature>
<proteinExistence type="inferred from homology"/>
<evidence type="ECO:0000313" key="11">
    <source>
        <dbReference type="Proteomes" id="UP000290588"/>
    </source>
</evidence>
<dbReference type="PANTHER" id="PTHR23417:SF14">
    <property type="entry name" value="PENTACOTRIPEPTIDE-REPEAT REGION OF PRORP DOMAIN-CONTAINING PROTEIN"/>
    <property type="match status" value="1"/>
</dbReference>
<gene>
    <name evidence="7" type="primary">trmB</name>
    <name evidence="8" type="synonym">trmI</name>
    <name evidence="8" type="ORF">AELL_1745</name>
    <name evidence="9" type="ORF">CP962_09825</name>
</gene>